<comment type="caution">
    <text evidence="1">The sequence shown here is derived from an EMBL/GenBank/DDBJ whole genome shotgun (WGS) entry which is preliminary data.</text>
</comment>
<dbReference type="EMBL" id="CM042063">
    <property type="protein sequence ID" value="KAI3667037.1"/>
    <property type="molecule type" value="Genomic_DNA"/>
</dbReference>
<evidence type="ECO:0000313" key="2">
    <source>
        <dbReference type="Proteomes" id="UP001055879"/>
    </source>
</evidence>
<gene>
    <name evidence="1" type="ORF">L6452_42079</name>
</gene>
<organism evidence="1 2">
    <name type="scientific">Arctium lappa</name>
    <name type="common">Greater burdock</name>
    <name type="synonym">Lappa major</name>
    <dbReference type="NCBI Taxonomy" id="4217"/>
    <lineage>
        <taxon>Eukaryota</taxon>
        <taxon>Viridiplantae</taxon>
        <taxon>Streptophyta</taxon>
        <taxon>Embryophyta</taxon>
        <taxon>Tracheophyta</taxon>
        <taxon>Spermatophyta</taxon>
        <taxon>Magnoliopsida</taxon>
        <taxon>eudicotyledons</taxon>
        <taxon>Gunneridae</taxon>
        <taxon>Pentapetalae</taxon>
        <taxon>asterids</taxon>
        <taxon>campanulids</taxon>
        <taxon>Asterales</taxon>
        <taxon>Asteraceae</taxon>
        <taxon>Carduoideae</taxon>
        <taxon>Cardueae</taxon>
        <taxon>Arctiinae</taxon>
        <taxon>Arctium</taxon>
    </lineage>
</organism>
<accession>A0ACB8XIG8</accession>
<sequence length="1324" mass="153964">MDPDVSASIHEVEESEAANDMRSFFANFIEINSDDDEDVRFEKICQVNEEDCDDIIIISDTEDDSVFMDAKDEEEADLLYSDLPAYDEIPESANVTSTPVASSAPTTTIPSRSFEVGQSSRVEADVPSSDPRNIFVSRRRAINIYAILGVEKESDAYQYEYLMFIKCQRKRNNTVSSQHLIVRVISVTINKFVNIWYPDFDVERRDCKRYKFSEADFADLSIDDVEFLYDHFRNLYHRSQDISQDLFVIKRFIRRQIQFFRVFDFQMAVESFQPVVNLLRPNRSLPNLESYPFLTIIEDPYGVLEQRLKEAKRRFLESRENAFLVDNDEIRLIQKTLDSIQERLNPHSTLRRLEVLVGLNRLRQREERTFKMTSKDTLSIGTDVKPPVLFKGEYKQWKDRFLDFVDRHANGENILLSITEGPMVPIILQIPNDDSSDSEDGTEERDQKMKTVPVEYAQYSEEQKSRYKADKQARSLLLQSIPNDIYVKIDIYKANAKKMWDQLQKMMMGSKVGNQMKVANCINSYEEFKAKENESLEETYERFVLLLNELSKNKVKKKQIENNVKFLSILQPEWKKHTRRMKQMKDLSDIPLQEVYETLRQNEEEVEEKRSKKKKKVEKVSDPIALVAGEKKKEKKEKKKKKKVLTSSKSESESESDGDHGESLKQAMLLLTQAFQKKFYKKPGSNSQRYSSSSSKNHEHRERVEGKRHEENRYVEKKPDERKKFVNDYTVAEKPTNDPIKCYNCGKIGHFAKDCRKPKVRNSQYYQNKLLLAKQQEADITLMAEDEFWLDHSDQEDDKEKEETAHLCLMGKEVKYDESDDETADEVLNLTEKDFITKMEAMMVELNDLQVKLKKEKDRVAKRNNKIFELNKSVIGDKDLIDSLRKSASDSKLQVDCFEKKISDFEVKISKYEFEKKESALTVHKLQVENKLLNKKVNGLEAKLHARGQTDQTIFLNTPNEEADVKEKWGLGFENPHYLKKDIRKQPALYSFDFLACAGKHTHLKPKFVTKLLEEVEAKETKNRNNVKKMQLPFNYAKLNDSYLSETPKVLSNDYFASYSVSEIEAKPSIAKVYVPPLVLESKIFELENVLSDEKLLVDIQQSVFSTVLKNTVFQFKSTKCSTVSKTPQTSFDNFDDLFVSANDFLNSDDGCIEEIDMFDFNAPLPDHSTCLIDDKVLPSVINIGESLTKVDELVSVTADYYARGKKHKKQRLQKHKYISKQKKTQFQKSAFPNKSKSFVSDISKKRLKARTEWRQKRKDDEIAESVSDNSCNRSVSSDNDTRHMWYLDSGCSKHMTGQKALLSNYTEKFSGNVRFGNDKFHQS</sequence>
<dbReference type="Proteomes" id="UP001055879">
    <property type="component" value="Linkage Group LG17"/>
</dbReference>
<reference evidence="1 2" key="2">
    <citation type="journal article" date="2022" name="Mol. Ecol. Resour.">
        <title>The genomes of chicory, endive, great burdock and yacon provide insights into Asteraceae paleo-polyploidization history and plant inulin production.</title>
        <authorList>
            <person name="Fan W."/>
            <person name="Wang S."/>
            <person name="Wang H."/>
            <person name="Wang A."/>
            <person name="Jiang F."/>
            <person name="Liu H."/>
            <person name="Zhao H."/>
            <person name="Xu D."/>
            <person name="Zhang Y."/>
        </authorList>
    </citation>
    <scope>NUCLEOTIDE SEQUENCE [LARGE SCALE GENOMIC DNA]</scope>
    <source>
        <strain evidence="2">cv. Niubang</strain>
    </source>
</reference>
<keyword evidence="2" id="KW-1185">Reference proteome</keyword>
<proteinExistence type="predicted"/>
<name>A0ACB8XIG8_ARCLA</name>
<protein>
    <submittedName>
        <fullName evidence="1">Uncharacterized protein</fullName>
    </submittedName>
</protein>
<reference evidence="2" key="1">
    <citation type="journal article" date="2022" name="Mol. Ecol. Resour.">
        <title>The genomes of chicory, endive, great burdock and yacon provide insights into Asteraceae palaeo-polyploidization history and plant inulin production.</title>
        <authorList>
            <person name="Fan W."/>
            <person name="Wang S."/>
            <person name="Wang H."/>
            <person name="Wang A."/>
            <person name="Jiang F."/>
            <person name="Liu H."/>
            <person name="Zhao H."/>
            <person name="Xu D."/>
            <person name="Zhang Y."/>
        </authorList>
    </citation>
    <scope>NUCLEOTIDE SEQUENCE [LARGE SCALE GENOMIC DNA]</scope>
    <source>
        <strain evidence="2">cv. Niubang</strain>
    </source>
</reference>
<evidence type="ECO:0000313" key="1">
    <source>
        <dbReference type="EMBL" id="KAI3667037.1"/>
    </source>
</evidence>